<sequence length="170" mass="19555">MLTSEYKRHPPLTNNLTQVQKACCVCQSGRQTVLKESSHLTIPASFQFSTGVHGLEHEMTKMTWSSAQDRKIPIHRVRLWDWRLSAMNPVWPSPFLHTECLTLSTRTSDTLKDPAFKLNKALLTVAPTQLSANKHNKYRRISRGSSKHLCSSRVGTQNDTRRERKHVHRK</sequence>
<dbReference type="AlphaFoldDB" id="A0A6A6AA28"/>
<gene>
    <name evidence="2" type="ORF">P153DRAFT_386988</name>
</gene>
<organism evidence="2 3">
    <name type="scientific">Dothidotthia symphoricarpi CBS 119687</name>
    <dbReference type="NCBI Taxonomy" id="1392245"/>
    <lineage>
        <taxon>Eukaryota</taxon>
        <taxon>Fungi</taxon>
        <taxon>Dikarya</taxon>
        <taxon>Ascomycota</taxon>
        <taxon>Pezizomycotina</taxon>
        <taxon>Dothideomycetes</taxon>
        <taxon>Pleosporomycetidae</taxon>
        <taxon>Pleosporales</taxon>
        <taxon>Dothidotthiaceae</taxon>
        <taxon>Dothidotthia</taxon>
    </lineage>
</organism>
<keyword evidence="3" id="KW-1185">Reference proteome</keyword>
<feature type="region of interest" description="Disordered" evidence="1">
    <location>
        <begin position="134"/>
        <end position="170"/>
    </location>
</feature>
<evidence type="ECO:0000313" key="2">
    <source>
        <dbReference type="EMBL" id="KAF2128015.1"/>
    </source>
</evidence>
<reference evidence="2" key="1">
    <citation type="journal article" date="2020" name="Stud. Mycol.">
        <title>101 Dothideomycetes genomes: a test case for predicting lifestyles and emergence of pathogens.</title>
        <authorList>
            <person name="Haridas S."/>
            <person name="Albert R."/>
            <person name="Binder M."/>
            <person name="Bloem J."/>
            <person name="Labutti K."/>
            <person name="Salamov A."/>
            <person name="Andreopoulos B."/>
            <person name="Baker S."/>
            <person name="Barry K."/>
            <person name="Bills G."/>
            <person name="Bluhm B."/>
            <person name="Cannon C."/>
            <person name="Castanera R."/>
            <person name="Culley D."/>
            <person name="Daum C."/>
            <person name="Ezra D."/>
            <person name="Gonzalez J."/>
            <person name="Henrissat B."/>
            <person name="Kuo A."/>
            <person name="Liang C."/>
            <person name="Lipzen A."/>
            <person name="Lutzoni F."/>
            <person name="Magnuson J."/>
            <person name="Mondo S."/>
            <person name="Nolan M."/>
            <person name="Ohm R."/>
            <person name="Pangilinan J."/>
            <person name="Park H.-J."/>
            <person name="Ramirez L."/>
            <person name="Alfaro M."/>
            <person name="Sun H."/>
            <person name="Tritt A."/>
            <person name="Yoshinaga Y."/>
            <person name="Zwiers L.-H."/>
            <person name="Turgeon B."/>
            <person name="Goodwin S."/>
            <person name="Spatafora J."/>
            <person name="Crous P."/>
            <person name="Grigoriev I."/>
        </authorList>
    </citation>
    <scope>NUCLEOTIDE SEQUENCE</scope>
    <source>
        <strain evidence="2">CBS 119687</strain>
    </source>
</reference>
<protein>
    <submittedName>
        <fullName evidence="2">Uncharacterized protein</fullName>
    </submittedName>
</protein>
<proteinExistence type="predicted"/>
<accession>A0A6A6AA28</accession>
<name>A0A6A6AA28_9PLEO</name>
<dbReference type="Proteomes" id="UP000799771">
    <property type="component" value="Unassembled WGS sequence"/>
</dbReference>
<evidence type="ECO:0000256" key="1">
    <source>
        <dbReference type="SAM" id="MobiDB-lite"/>
    </source>
</evidence>
<dbReference type="GeneID" id="54411029"/>
<dbReference type="EMBL" id="ML977509">
    <property type="protein sequence ID" value="KAF2128015.1"/>
    <property type="molecule type" value="Genomic_DNA"/>
</dbReference>
<dbReference type="RefSeq" id="XP_033522404.1">
    <property type="nucleotide sequence ID" value="XM_033670597.1"/>
</dbReference>
<evidence type="ECO:0000313" key="3">
    <source>
        <dbReference type="Proteomes" id="UP000799771"/>
    </source>
</evidence>
<feature type="compositionally biased region" description="Basic residues" evidence="1">
    <location>
        <begin position="134"/>
        <end position="146"/>
    </location>
</feature>